<evidence type="ECO:0000256" key="7">
    <source>
        <dbReference type="ARBA" id="ARBA00023180"/>
    </source>
</evidence>
<dbReference type="Pfam" id="PF00028">
    <property type="entry name" value="Cadherin"/>
    <property type="match status" value="2"/>
</dbReference>
<evidence type="ECO:0000256" key="9">
    <source>
        <dbReference type="SAM" id="SignalP"/>
    </source>
</evidence>
<dbReference type="GO" id="GO:0044331">
    <property type="term" value="P:cell-cell adhesion mediated by cadherin"/>
    <property type="evidence" value="ECO:0007669"/>
    <property type="project" value="TreeGrafter"/>
</dbReference>
<dbReference type="Ensembl" id="ENSSPAT00000025497.1">
    <property type="protein sequence ID" value="ENSSPAP00000025087.1"/>
    <property type="gene ID" value="ENSSPAG00000018929.1"/>
</dbReference>
<keyword evidence="3" id="KW-0677">Repeat</keyword>
<evidence type="ECO:0000256" key="1">
    <source>
        <dbReference type="ARBA" id="ARBA00004236"/>
    </source>
</evidence>
<keyword evidence="9" id="KW-0732">Signal</keyword>
<dbReference type="GO" id="GO:0034332">
    <property type="term" value="P:adherens junction organization"/>
    <property type="evidence" value="ECO:0007669"/>
    <property type="project" value="TreeGrafter"/>
</dbReference>
<keyword evidence="5" id="KW-0130">Cell adhesion</keyword>
<keyword evidence="6" id="KW-0472">Membrane</keyword>
<dbReference type="AlphaFoldDB" id="A0A3B5BFS2"/>
<dbReference type="Gene3D" id="2.60.40.60">
    <property type="entry name" value="Cadherins"/>
    <property type="match status" value="3"/>
</dbReference>
<keyword evidence="7" id="KW-0325">Glycoprotein</keyword>
<dbReference type="GO" id="GO:0016342">
    <property type="term" value="C:catenin complex"/>
    <property type="evidence" value="ECO:0007669"/>
    <property type="project" value="TreeGrafter"/>
</dbReference>
<dbReference type="SMART" id="SM00112">
    <property type="entry name" value="CA"/>
    <property type="match status" value="1"/>
</dbReference>
<dbReference type="GO" id="GO:0008013">
    <property type="term" value="F:beta-catenin binding"/>
    <property type="evidence" value="ECO:0007669"/>
    <property type="project" value="TreeGrafter"/>
</dbReference>
<sequence length="362" mass="41728">MRIICLLFLVGIPSCLNKQTFLHMENELLLRSKRRWVLSTIELEEEKQGKYPMEISRMFNDKTEGKNYKFKISGEGVDTGIFTINETSGVVFAHRPVDRETKKAYHVNLILIFNQCKMIYICTFIHRSRYLSVQLQAMDGDQKQTDNSRFNITVVSQNPKEPKIDAYQLDERMAQLTLKGCFNYDKARRYDVVVQATDHGTPSLSSTALVTIHIIDSNTHQPTFKETEDFMRVGVDDKDTPKTDGWRAKYFFIKGNEENIFDIKTDPDTNEGIVSIIKVIHLTPLFQIILQYVRRKIILLCDILLDDSACAIFTPVNVIFSHNSTTISQFLRLFVGNSYIFKCGTSVQIHFWGHSTMFAVGY</sequence>
<feature type="domain" description="Cadherin" evidence="10">
    <location>
        <begin position="131"/>
        <end position="224"/>
    </location>
</feature>
<evidence type="ECO:0000256" key="6">
    <source>
        <dbReference type="ARBA" id="ARBA00023136"/>
    </source>
</evidence>
<dbReference type="InterPro" id="IPR015919">
    <property type="entry name" value="Cadherin-like_sf"/>
</dbReference>
<reference evidence="11" key="1">
    <citation type="submission" date="2023-09" db="UniProtKB">
        <authorList>
            <consortium name="Ensembl"/>
        </authorList>
    </citation>
    <scope>IDENTIFICATION</scope>
</reference>
<proteinExistence type="predicted"/>
<protein>
    <submittedName>
        <fullName evidence="11">Cadherin-like protein 26</fullName>
    </submittedName>
</protein>
<dbReference type="PANTHER" id="PTHR24027">
    <property type="entry name" value="CADHERIN-23"/>
    <property type="match status" value="1"/>
</dbReference>
<dbReference type="InterPro" id="IPR002126">
    <property type="entry name" value="Cadherin-like_dom"/>
</dbReference>
<keyword evidence="4 8" id="KW-0106">Calcium</keyword>
<organism evidence="11">
    <name type="scientific">Stegastes partitus</name>
    <name type="common">bicolor damselfish</name>
    <dbReference type="NCBI Taxonomy" id="144197"/>
    <lineage>
        <taxon>Eukaryota</taxon>
        <taxon>Metazoa</taxon>
        <taxon>Chordata</taxon>
        <taxon>Craniata</taxon>
        <taxon>Vertebrata</taxon>
        <taxon>Euteleostomi</taxon>
        <taxon>Actinopterygii</taxon>
        <taxon>Neopterygii</taxon>
        <taxon>Teleostei</taxon>
        <taxon>Neoteleostei</taxon>
        <taxon>Acanthomorphata</taxon>
        <taxon>Ovalentaria</taxon>
        <taxon>Pomacentridae</taxon>
        <taxon>Stegastes</taxon>
    </lineage>
</organism>
<dbReference type="GeneTree" id="ENSGT00940000161589"/>
<dbReference type="PANTHER" id="PTHR24027:SF78">
    <property type="entry name" value="CADHERIN-LIKE PROTEIN 26"/>
    <property type="match status" value="1"/>
</dbReference>
<dbReference type="GO" id="GO:0016477">
    <property type="term" value="P:cell migration"/>
    <property type="evidence" value="ECO:0007669"/>
    <property type="project" value="TreeGrafter"/>
</dbReference>
<evidence type="ECO:0000259" key="10">
    <source>
        <dbReference type="PROSITE" id="PS50268"/>
    </source>
</evidence>
<dbReference type="GO" id="GO:0005912">
    <property type="term" value="C:adherens junction"/>
    <property type="evidence" value="ECO:0007669"/>
    <property type="project" value="TreeGrafter"/>
</dbReference>
<dbReference type="GO" id="GO:0045296">
    <property type="term" value="F:cadherin binding"/>
    <property type="evidence" value="ECO:0007669"/>
    <property type="project" value="TreeGrafter"/>
</dbReference>
<dbReference type="CDD" id="cd11304">
    <property type="entry name" value="Cadherin_repeat"/>
    <property type="match status" value="1"/>
</dbReference>
<evidence type="ECO:0000256" key="2">
    <source>
        <dbReference type="ARBA" id="ARBA00022475"/>
    </source>
</evidence>
<dbReference type="GO" id="GO:0007156">
    <property type="term" value="P:homophilic cell adhesion via plasma membrane adhesion molecules"/>
    <property type="evidence" value="ECO:0007669"/>
    <property type="project" value="InterPro"/>
</dbReference>
<name>A0A3B5BFS2_9TELE</name>
<feature type="chain" id="PRO_5017355159" evidence="9">
    <location>
        <begin position="18"/>
        <end position="362"/>
    </location>
</feature>
<accession>A0A3B5BFS2</accession>
<evidence type="ECO:0000256" key="4">
    <source>
        <dbReference type="ARBA" id="ARBA00022837"/>
    </source>
</evidence>
<dbReference type="InterPro" id="IPR039808">
    <property type="entry name" value="Cadherin"/>
</dbReference>
<keyword evidence="2" id="KW-1003">Cell membrane</keyword>
<dbReference type="PRINTS" id="PR00205">
    <property type="entry name" value="CADHERIN"/>
</dbReference>
<evidence type="ECO:0000256" key="5">
    <source>
        <dbReference type="ARBA" id="ARBA00022889"/>
    </source>
</evidence>
<feature type="domain" description="Cadherin" evidence="10">
    <location>
        <begin position="61"/>
        <end position="109"/>
    </location>
</feature>
<dbReference type="GO" id="GO:0000902">
    <property type="term" value="P:cell morphogenesis"/>
    <property type="evidence" value="ECO:0007669"/>
    <property type="project" value="TreeGrafter"/>
</dbReference>
<evidence type="ECO:0000313" key="11">
    <source>
        <dbReference type="Ensembl" id="ENSSPAP00000025087.1"/>
    </source>
</evidence>
<dbReference type="GO" id="GO:0016339">
    <property type="term" value="P:calcium-dependent cell-cell adhesion via plasma membrane cell adhesion molecules"/>
    <property type="evidence" value="ECO:0007669"/>
    <property type="project" value="TreeGrafter"/>
</dbReference>
<feature type="signal peptide" evidence="9">
    <location>
        <begin position="1"/>
        <end position="17"/>
    </location>
</feature>
<dbReference type="GO" id="GO:0005509">
    <property type="term" value="F:calcium ion binding"/>
    <property type="evidence" value="ECO:0007669"/>
    <property type="project" value="UniProtKB-UniRule"/>
</dbReference>
<dbReference type="PROSITE" id="PS50268">
    <property type="entry name" value="CADHERIN_2"/>
    <property type="match status" value="2"/>
</dbReference>
<dbReference type="FunFam" id="2.60.40.60:FF:000011">
    <property type="entry name" value="Cadherin 1"/>
    <property type="match status" value="1"/>
</dbReference>
<dbReference type="SUPFAM" id="SSF49313">
    <property type="entry name" value="Cadherin-like"/>
    <property type="match status" value="2"/>
</dbReference>
<dbReference type="GO" id="GO:0007043">
    <property type="term" value="P:cell-cell junction assembly"/>
    <property type="evidence" value="ECO:0007669"/>
    <property type="project" value="TreeGrafter"/>
</dbReference>
<evidence type="ECO:0000256" key="8">
    <source>
        <dbReference type="PROSITE-ProRule" id="PRU00043"/>
    </source>
</evidence>
<comment type="subcellular location">
    <subcellularLocation>
        <location evidence="1">Cell membrane</location>
    </subcellularLocation>
</comment>
<evidence type="ECO:0000256" key="3">
    <source>
        <dbReference type="ARBA" id="ARBA00022737"/>
    </source>
</evidence>